<dbReference type="Proteomes" id="UP000748108">
    <property type="component" value="Unassembled WGS sequence"/>
</dbReference>
<accession>A0A947GHA3</accession>
<name>A0A947GHA3_HYDSH</name>
<sequence length="53" mass="5688">MNLGQLLELIGQAASRPVDGRALMDVAKDVQRATRTTKRRCGRSSGGFRPSSA</sequence>
<gene>
    <name evidence="2" type="ORF">KM312_06905</name>
</gene>
<feature type="region of interest" description="Disordered" evidence="1">
    <location>
        <begin position="31"/>
        <end position="53"/>
    </location>
</feature>
<evidence type="ECO:0000313" key="2">
    <source>
        <dbReference type="EMBL" id="MBT9282368.1"/>
    </source>
</evidence>
<dbReference type="AlphaFoldDB" id="A0A947GHA3"/>
<proteinExistence type="predicted"/>
<evidence type="ECO:0000256" key="1">
    <source>
        <dbReference type="SAM" id="MobiDB-lite"/>
    </source>
</evidence>
<comment type="caution">
    <text evidence="2">The sequence shown here is derived from an EMBL/GenBank/DDBJ whole genome shotgun (WGS) entry which is preliminary data.</text>
</comment>
<reference evidence="2" key="1">
    <citation type="journal article" date="2021" name="Microbiology">
        <title>Metagenomic Analysis of the Microbial Community in the Underground Coal Fire Area (Kemerovo Region, Russia) Revealed Predominance of Thermophilic Members of the Phyla Deinococcus-thermus, Aquificae, and Firmicutes.</title>
        <authorList>
            <person name="Kadnikov V."/>
            <person name="Mardanov A.V."/>
            <person name="Beletsky A.V."/>
            <person name="Karnachuk O.V."/>
            <person name="Ravin N.V."/>
        </authorList>
    </citation>
    <scope>NUCLEOTIDE SEQUENCE</scope>
    <source>
        <strain evidence="2">RBS10-49</strain>
    </source>
</reference>
<organism evidence="2 3">
    <name type="scientific">Hydrogenibacillus schlegelii</name>
    <name type="common">Bacillus schlegelii</name>
    <dbReference type="NCBI Taxonomy" id="1484"/>
    <lineage>
        <taxon>Bacteria</taxon>
        <taxon>Bacillati</taxon>
        <taxon>Bacillota</taxon>
        <taxon>Bacilli</taxon>
        <taxon>Bacillales</taxon>
        <taxon>Bacillales Family X. Incertae Sedis</taxon>
        <taxon>Hydrogenibacillus</taxon>
    </lineage>
</organism>
<protein>
    <submittedName>
        <fullName evidence="2">Uncharacterized protein</fullName>
    </submittedName>
</protein>
<evidence type="ECO:0000313" key="3">
    <source>
        <dbReference type="Proteomes" id="UP000748108"/>
    </source>
</evidence>
<dbReference type="EMBL" id="JAHHQF010000055">
    <property type="protein sequence ID" value="MBT9282368.1"/>
    <property type="molecule type" value="Genomic_DNA"/>
</dbReference>